<dbReference type="AlphaFoldDB" id="A0A8I1WD66"/>
<accession>A0A8I1WD66</accession>
<dbReference type="RefSeq" id="WP_207543007.1">
    <property type="nucleotide sequence ID" value="NZ_JAFNAA010000402.1"/>
</dbReference>
<feature type="region of interest" description="Disordered" evidence="1">
    <location>
        <begin position="1"/>
        <end position="39"/>
    </location>
</feature>
<comment type="caution">
    <text evidence="2">The sequence shown here is derived from an EMBL/GenBank/DDBJ whole genome shotgun (WGS) entry which is preliminary data.</text>
</comment>
<evidence type="ECO:0000313" key="2">
    <source>
        <dbReference type="EMBL" id="MBO1110179.1"/>
    </source>
</evidence>
<protein>
    <submittedName>
        <fullName evidence="2">Uncharacterized protein</fullName>
    </submittedName>
</protein>
<sequence>DSACDKEGEGVGKVKADAESNARAWSVPGQPTEQDEPGIEYPPFIVPRVARAVTCLHSLFVSRWFTAPDAGSAALALMSGAHGLDDEWQPVMQH</sequence>
<reference evidence="2" key="1">
    <citation type="submission" date="2021-03" db="EMBL/GenBank/DDBJ databases">
        <title>Plesiomonas shigelloides zfcc0051, isolated from zebrafish feces.</title>
        <authorList>
            <person name="Vanderhoek Z."/>
            <person name="Gaulke C."/>
        </authorList>
    </citation>
    <scope>NUCLEOTIDE SEQUENCE</scope>
    <source>
        <strain evidence="2">Zfcc0051</strain>
    </source>
</reference>
<feature type="non-terminal residue" evidence="2">
    <location>
        <position position="1"/>
    </location>
</feature>
<evidence type="ECO:0000313" key="3">
    <source>
        <dbReference type="Proteomes" id="UP000664658"/>
    </source>
</evidence>
<proteinExistence type="predicted"/>
<name>A0A8I1WD66_PLESH</name>
<feature type="compositionally biased region" description="Basic and acidic residues" evidence="1">
    <location>
        <begin position="1"/>
        <end position="20"/>
    </location>
</feature>
<evidence type="ECO:0000256" key="1">
    <source>
        <dbReference type="SAM" id="MobiDB-lite"/>
    </source>
</evidence>
<dbReference type="Proteomes" id="UP000664658">
    <property type="component" value="Unassembled WGS sequence"/>
</dbReference>
<organism evidence="2 3">
    <name type="scientific">Plesiomonas shigelloides</name>
    <name type="common">Aeromonas shigelloides</name>
    <dbReference type="NCBI Taxonomy" id="703"/>
    <lineage>
        <taxon>Bacteria</taxon>
        <taxon>Pseudomonadati</taxon>
        <taxon>Pseudomonadota</taxon>
        <taxon>Gammaproteobacteria</taxon>
        <taxon>Enterobacterales</taxon>
        <taxon>Enterobacteriaceae</taxon>
        <taxon>Plesiomonas</taxon>
    </lineage>
</organism>
<gene>
    <name evidence="2" type="ORF">J2R62_18915</name>
</gene>
<dbReference type="EMBL" id="JAFNAA010000402">
    <property type="protein sequence ID" value="MBO1110179.1"/>
    <property type="molecule type" value="Genomic_DNA"/>
</dbReference>